<proteinExistence type="predicted"/>
<evidence type="ECO:0000313" key="2">
    <source>
        <dbReference type="EMBL" id="GJT79877.1"/>
    </source>
</evidence>
<accession>A0ABQ5GW54</accession>
<feature type="region of interest" description="Disordered" evidence="1">
    <location>
        <begin position="1"/>
        <end position="23"/>
    </location>
</feature>
<evidence type="ECO:0000313" key="3">
    <source>
        <dbReference type="Proteomes" id="UP001151760"/>
    </source>
</evidence>
<feature type="compositionally biased region" description="Polar residues" evidence="1">
    <location>
        <begin position="11"/>
        <end position="23"/>
    </location>
</feature>
<dbReference type="Proteomes" id="UP001151760">
    <property type="component" value="Unassembled WGS sequence"/>
</dbReference>
<feature type="region of interest" description="Disordered" evidence="1">
    <location>
        <begin position="45"/>
        <end position="75"/>
    </location>
</feature>
<sequence>MDLKLKPLNQIYESKSNTTHPTNQKLYDTLYESVCLDHDALNAPDAEPSFYKRAHDNQDHPNNHEGEKRKKHIDQNENHILAPSSVAIANKIKAIIKKDKLTIADLEGA</sequence>
<gene>
    <name evidence="2" type="ORF">Tco_1054219</name>
</gene>
<evidence type="ECO:0000256" key="1">
    <source>
        <dbReference type="SAM" id="MobiDB-lite"/>
    </source>
</evidence>
<dbReference type="EMBL" id="BQNB010018938">
    <property type="protein sequence ID" value="GJT79877.1"/>
    <property type="molecule type" value="Genomic_DNA"/>
</dbReference>
<keyword evidence="3" id="KW-1185">Reference proteome</keyword>
<comment type="caution">
    <text evidence="2">The sequence shown here is derived from an EMBL/GenBank/DDBJ whole genome shotgun (WGS) entry which is preliminary data.</text>
</comment>
<name>A0ABQ5GW54_9ASTR</name>
<protein>
    <submittedName>
        <fullName evidence="2">Uncharacterized protein</fullName>
    </submittedName>
</protein>
<feature type="compositionally biased region" description="Basic and acidic residues" evidence="1">
    <location>
        <begin position="53"/>
        <end position="75"/>
    </location>
</feature>
<reference evidence="2" key="2">
    <citation type="submission" date="2022-01" db="EMBL/GenBank/DDBJ databases">
        <authorList>
            <person name="Yamashiro T."/>
            <person name="Shiraishi A."/>
            <person name="Satake H."/>
            <person name="Nakayama K."/>
        </authorList>
    </citation>
    <scope>NUCLEOTIDE SEQUENCE</scope>
</reference>
<reference evidence="2" key="1">
    <citation type="journal article" date="2022" name="Int. J. Mol. Sci.">
        <title>Draft Genome of Tanacetum Coccineum: Genomic Comparison of Closely Related Tanacetum-Family Plants.</title>
        <authorList>
            <person name="Yamashiro T."/>
            <person name="Shiraishi A."/>
            <person name="Nakayama K."/>
            <person name="Satake H."/>
        </authorList>
    </citation>
    <scope>NUCLEOTIDE SEQUENCE</scope>
</reference>
<organism evidence="2 3">
    <name type="scientific">Tanacetum coccineum</name>
    <dbReference type="NCBI Taxonomy" id="301880"/>
    <lineage>
        <taxon>Eukaryota</taxon>
        <taxon>Viridiplantae</taxon>
        <taxon>Streptophyta</taxon>
        <taxon>Embryophyta</taxon>
        <taxon>Tracheophyta</taxon>
        <taxon>Spermatophyta</taxon>
        <taxon>Magnoliopsida</taxon>
        <taxon>eudicotyledons</taxon>
        <taxon>Gunneridae</taxon>
        <taxon>Pentapetalae</taxon>
        <taxon>asterids</taxon>
        <taxon>campanulids</taxon>
        <taxon>Asterales</taxon>
        <taxon>Asteraceae</taxon>
        <taxon>Asteroideae</taxon>
        <taxon>Anthemideae</taxon>
        <taxon>Anthemidinae</taxon>
        <taxon>Tanacetum</taxon>
    </lineage>
</organism>